<keyword evidence="3" id="KW-1185">Reference proteome</keyword>
<dbReference type="InterPro" id="IPR011250">
    <property type="entry name" value="OMP/PagP_B-barrel"/>
</dbReference>
<gene>
    <name evidence="2" type="ORF">FS320_29895</name>
</gene>
<dbReference type="SUPFAM" id="SSF56925">
    <property type="entry name" value="OMPA-like"/>
    <property type="match status" value="1"/>
</dbReference>
<protein>
    <submittedName>
        <fullName evidence="2">OmpW family protein</fullName>
    </submittedName>
</protein>
<evidence type="ECO:0000313" key="3">
    <source>
        <dbReference type="Proteomes" id="UP000403266"/>
    </source>
</evidence>
<dbReference type="EMBL" id="VOSK01000208">
    <property type="protein sequence ID" value="MPR29201.1"/>
    <property type="molecule type" value="Genomic_DNA"/>
</dbReference>
<dbReference type="Pfam" id="PF03922">
    <property type="entry name" value="OmpW"/>
    <property type="match status" value="1"/>
</dbReference>
<dbReference type="GO" id="GO:0055085">
    <property type="term" value="P:transmembrane transport"/>
    <property type="evidence" value="ECO:0007669"/>
    <property type="project" value="TreeGrafter"/>
</dbReference>
<accession>A0A5N7MQA7</accession>
<dbReference type="OrthoDB" id="9807574at2"/>
<comment type="caution">
    <text evidence="2">The sequence shown here is derived from an EMBL/GenBank/DDBJ whole genome shotgun (WGS) entry which is preliminary data.</text>
</comment>
<dbReference type="AlphaFoldDB" id="A0A5N7MQA7"/>
<reference evidence="2 3" key="1">
    <citation type="journal article" date="2019" name="Syst. Appl. Microbiol.">
        <title>Microvirga tunisiensis sp. nov., a root nodule symbiotic bacterium isolated from Lupinus micranthus and L. luteus grown in Northern Tunisia.</title>
        <authorList>
            <person name="Msaddak A."/>
            <person name="Rejili M."/>
            <person name="Duran D."/>
            <person name="Mars M."/>
            <person name="Palacios J.M."/>
            <person name="Ruiz-Argueso T."/>
            <person name="Rey L."/>
            <person name="Imperial J."/>
        </authorList>
    </citation>
    <scope>NUCLEOTIDE SEQUENCE [LARGE SCALE GENOMIC DNA]</scope>
    <source>
        <strain evidence="2 3">Lmie10</strain>
    </source>
</reference>
<name>A0A5N7MQA7_9HYPH</name>
<dbReference type="RefSeq" id="WP_152715886.1">
    <property type="nucleotide sequence ID" value="NZ_VOSJ01000218.1"/>
</dbReference>
<dbReference type="Proteomes" id="UP000403266">
    <property type="component" value="Unassembled WGS sequence"/>
</dbReference>
<organism evidence="2 3">
    <name type="scientific">Microvirga tunisiensis</name>
    <dbReference type="NCBI Taxonomy" id="2108360"/>
    <lineage>
        <taxon>Bacteria</taxon>
        <taxon>Pseudomonadati</taxon>
        <taxon>Pseudomonadota</taxon>
        <taxon>Alphaproteobacteria</taxon>
        <taxon>Hyphomicrobiales</taxon>
        <taxon>Methylobacteriaceae</taxon>
        <taxon>Microvirga</taxon>
    </lineage>
</organism>
<evidence type="ECO:0000256" key="1">
    <source>
        <dbReference type="ARBA" id="ARBA00009330"/>
    </source>
</evidence>
<dbReference type="Gene3D" id="2.40.160.20">
    <property type="match status" value="1"/>
</dbReference>
<evidence type="ECO:0000313" key="2">
    <source>
        <dbReference type="EMBL" id="MPR29201.1"/>
    </source>
</evidence>
<proteinExistence type="inferred from homology"/>
<dbReference type="PANTHER" id="PTHR36920">
    <property type="match status" value="1"/>
</dbReference>
<dbReference type="InterPro" id="IPR005618">
    <property type="entry name" value="OMPW"/>
</dbReference>
<sequence>MLAGATSIAQASDLLGRNKAPAAPVVAVETFRPWMIRGRALVVHPQPNAGLNVGGDVDISTSVVPELDISYFFTPNLAAELIFGVTPHRVKGAGSLDNVQIGDVWLLPPTLMLQYHFTDLGMVKPYVGAGINYTFFFGEKAKGSFEKFNLANTIGFALQAGVDIMIDKHLGINLDVKKIFLEPDVSVNDGAINGKVKIDPWLISAGVTYRF</sequence>
<dbReference type="PANTHER" id="PTHR36920:SF1">
    <property type="entry name" value="OUTER MEMBRANE PROTEIN W"/>
    <property type="match status" value="1"/>
</dbReference>
<dbReference type="GO" id="GO:0019867">
    <property type="term" value="C:outer membrane"/>
    <property type="evidence" value="ECO:0007669"/>
    <property type="project" value="InterPro"/>
</dbReference>
<comment type="similarity">
    <text evidence="1">Belongs to the OmpW/AlkL family.</text>
</comment>